<dbReference type="Proteomes" id="UP000879542">
    <property type="component" value="Unassembled WGS sequence"/>
</dbReference>
<name>A0A9P3WV12_CLODI</name>
<protein>
    <submittedName>
        <fullName evidence="1">Uncharacterized protein</fullName>
    </submittedName>
</protein>
<sequence>MSITNLDKLKLNLQEEEYPYFTDEQLVMLLESNENNVLKASWRGCLLKGATDDCIKIGPIETKSSNSSYWLSLADIYKTDYLEEKSKNETTNTGYKTSMIRVDGQ</sequence>
<accession>A0A9P3WV12</accession>
<gene>
    <name evidence="1" type="ORF">KRQ00_002934</name>
</gene>
<dbReference type="RefSeq" id="WP_021399848.1">
    <property type="nucleotide sequence ID" value="NZ_BIOU01000035.1"/>
</dbReference>
<reference evidence="1" key="2">
    <citation type="submission" date="2021-06" db="EMBL/GenBank/DDBJ databases">
        <authorList>
            <consortium name="NCBI Pathogen Detection Project"/>
        </authorList>
    </citation>
    <scope>NUCLEOTIDE SEQUENCE</scope>
    <source>
        <strain evidence="1">Clostridioides</strain>
    </source>
</reference>
<evidence type="ECO:0000313" key="1">
    <source>
        <dbReference type="EMBL" id="HBH2621150.1"/>
    </source>
</evidence>
<dbReference type="EMBL" id="DAEQIJ010000015">
    <property type="protein sequence ID" value="HBH2621150.1"/>
    <property type="molecule type" value="Genomic_DNA"/>
</dbReference>
<proteinExistence type="predicted"/>
<comment type="caution">
    <text evidence="1">The sequence shown here is derived from an EMBL/GenBank/DDBJ whole genome shotgun (WGS) entry which is preliminary data.</text>
</comment>
<evidence type="ECO:0000313" key="2">
    <source>
        <dbReference type="Proteomes" id="UP000879542"/>
    </source>
</evidence>
<organism evidence="1 2">
    <name type="scientific">Clostridioides difficile</name>
    <name type="common">Peptoclostridium difficile</name>
    <dbReference type="NCBI Taxonomy" id="1496"/>
    <lineage>
        <taxon>Bacteria</taxon>
        <taxon>Bacillati</taxon>
        <taxon>Bacillota</taxon>
        <taxon>Clostridia</taxon>
        <taxon>Peptostreptococcales</taxon>
        <taxon>Peptostreptococcaceae</taxon>
        <taxon>Clostridioides</taxon>
    </lineage>
</organism>
<reference evidence="1" key="1">
    <citation type="journal article" date="2018" name="Genome Biol.">
        <title>SKESA: strategic k-mer extension for scrupulous assemblies.</title>
        <authorList>
            <person name="Souvorov A."/>
            <person name="Agarwala R."/>
            <person name="Lipman D.J."/>
        </authorList>
    </citation>
    <scope>NUCLEOTIDE SEQUENCE</scope>
    <source>
        <strain evidence="1">Clostridioides</strain>
    </source>
</reference>
<dbReference type="AlphaFoldDB" id="A0A9P3WV12"/>